<protein>
    <recommendedName>
        <fullName evidence="3">HNH endonuclease</fullName>
    </recommendedName>
</protein>
<proteinExistence type="predicted"/>
<dbReference type="eggNOG" id="ENOG503025X">
    <property type="taxonomic scope" value="Bacteria"/>
</dbReference>
<evidence type="ECO:0000313" key="2">
    <source>
        <dbReference type="Proteomes" id="UP000001817"/>
    </source>
</evidence>
<reference evidence="1 2" key="1">
    <citation type="journal article" date="2006" name="Proc. Natl. Acad. Sci. U.S.A.">
        <title>Burkholderia xenovorans LB400 harbors a multi-replicon, 9.73-Mbp genome shaped for versatility.</title>
        <authorList>
            <person name="Chain P.S."/>
            <person name="Denef V.J."/>
            <person name="Konstantinidis K.T."/>
            <person name="Vergez L.M."/>
            <person name="Agullo L."/>
            <person name="Reyes V.L."/>
            <person name="Hauser L."/>
            <person name="Cordova M."/>
            <person name="Gomez L."/>
            <person name="Gonzalez M."/>
            <person name="Land M."/>
            <person name="Lao V."/>
            <person name="Larimer F."/>
            <person name="LiPuma J.J."/>
            <person name="Mahenthiralingam E."/>
            <person name="Malfatti S.A."/>
            <person name="Marx C.J."/>
            <person name="Parnell J.J."/>
            <person name="Ramette A."/>
            <person name="Richardson P."/>
            <person name="Seeger M."/>
            <person name="Smith D."/>
            <person name="Spilker T."/>
            <person name="Sul W.J."/>
            <person name="Tsoi T.V."/>
            <person name="Ulrich L.E."/>
            <person name="Zhulin I.B."/>
            <person name="Tiedje J.M."/>
        </authorList>
    </citation>
    <scope>NUCLEOTIDE SEQUENCE [LARGE SCALE GENOMIC DNA]</scope>
    <source>
        <strain evidence="1 2">LB400</strain>
    </source>
</reference>
<sequence length="200" mass="23053">MELKFCPGCCTEKAATSENFSRNRRTRDGLACYCKPCYSARYRDFYAANRAREVERGIACVRKRRAERPEYDRALSREAKRRELSDPVKYAEHLARGNAWRMANPDKAKAFKHNQKPFRAARAAARKARLSQASPPWVDLDAIRSIYEEAARITMETGITHEVDHIVPVMGRTVCGLHVPWNLRVIPATLNRKKSNRFNE</sequence>
<gene>
    <name evidence="1" type="ORF">Bxe_A3055</name>
</gene>
<name>Q141R5_PARXL</name>
<dbReference type="KEGG" id="bxe:Bxe_A3055"/>
<dbReference type="EMBL" id="CP000270">
    <property type="protein sequence ID" value="ABE29924.1"/>
    <property type="molecule type" value="Genomic_DNA"/>
</dbReference>
<evidence type="ECO:0008006" key="3">
    <source>
        <dbReference type="Google" id="ProtNLM"/>
    </source>
</evidence>
<evidence type="ECO:0000313" key="1">
    <source>
        <dbReference type="EMBL" id="ABE29924.1"/>
    </source>
</evidence>
<organism evidence="1 2">
    <name type="scientific">Paraburkholderia xenovorans (strain LB400)</name>
    <dbReference type="NCBI Taxonomy" id="266265"/>
    <lineage>
        <taxon>Bacteria</taxon>
        <taxon>Pseudomonadati</taxon>
        <taxon>Pseudomonadota</taxon>
        <taxon>Betaproteobacteria</taxon>
        <taxon>Burkholderiales</taxon>
        <taxon>Burkholderiaceae</taxon>
        <taxon>Paraburkholderia</taxon>
    </lineage>
</organism>
<dbReference type="Proteomes" id="UP000001817">
    <property type="component" value="Chromosome 1"/>
</dbReference>
<dbReference type="KEGG" id="bxb:DR64_735"/>
<accession>Q141R5</accession>
<dbReference type="AlphaFoldDB" id="Q141R5"/>
<keyword evidence="2" id="KW-1185">Reference proteome</keyword>
<dbReference type="STRING" id="266265.Bxe_A3055"/>